<dbReference type="PANTHER" id="PTHR30250">
    <property type="entry name" value="PST FAMILY PREDICTED COLANIC ACID TRANSPORTER"/>
    <property type="match status" value="1"/>
</dbReference>
<accession>A0A6I2UIS1</accession>
<feature type="transmembrane region" description="Helical" evidence="7">
    <location>
        <begin position="138"/>
        <end position="160"/>
    </location>
</feature>
<feature type="transmembrane region" description="Helical" evidence="7">
    <location>
        <begin position="274"/>
        <end position="297"/>
    </location>
</feature>
<dbReference type="PANTHER" id="PTHR30250:SF10">
    <property type="entry name" value="LIPOPOLYSACCHARIDE BIOSYNTHESIS PROTEIN WZXC"/>
    <property type="match status" value="1"/>
</dbReference>
<feature type="transmembrane region" description="Helical" evidence="7">
    <location>
        <begin position="67"/>
        <end position="86"/>
    </location>
</feature>
<feature type="transmembrane region" description="Helical" evidence="7">
    <location>
        <begin position="318"/>
        <end position="336"/>
    </location>
</feature>
<dbReference type="EMBL" id="VUNR01000028">
    <property type="protein sequence ID" value="MSU09625.1"/>
    <property type="molecule type" value="Genomic_DNA"/>
</dbReference>
<feature type="transmembrane region" description="Helical" evidence="7">
    <location>
        <begin position="356"/>
        <end position="379"/>
    </location>
</feature>
<keyword evidence="6 7" id="KW-0472">Membrane</keyword>
<dbReference type="InterPro" id="IPR050833">
    <property type="entry name" value="Poly_Biosynth_Transport"/>
</dbReference>
<organism evidence="8 9">
    <name type="scientific">Anaerovibrio slackiae</name>
    <dbReference type="NCBI Taxonomy" id="2652309"/>
    <lineage>
        <taxon>Bacteria</taxon>
        <taxon>Bacillati</taxon>
        <taxon>Bacillota</taxon>
        <taxon>Negativicutes</taxon>
        <taxon>Selenomonadales</taxon>
        <taxon>Selenomonadaceae</taxon>
        <taxon>Anaerovibrio</taxon>
    </lineage>
</organism>
<comment type="subcellular location">
    <subcellularLocation>
        <location evidence="1">Cell membrane</location>
        <topology evidence="1">Multi-pass membrane protein</topology>
    </subcellularLocation>
</comment>
<keyword evidence="3" id="KW-1003">Cell membrane</keyword>
<gene>
    <name evidence="8" type="ORF">FYJ84_11610</name>
</gene>
<name>A0A6I2UIS1_9FIRM</name>
<dbReference type="Proteomes" id="UP000433181">
    <property type="component" value="Unassembled WGS sequence"/>
</dbReference>
<evidence type="ECO:0000256" key="3">
    <source>
        <dbReference type="ARBA" id="ARBA00022475"/>
    </source>
</evidence>
<evidence type="ECO:0000313" key="9">
    <source>
        <dbReference type="Proteomes" id="UP000433181"/>
    </source>
</evidence>
<feature type="transmembrane region" description="Helical" evidence="7">
    <location>
        <begin position="412"/>
        <end position="431"/>
    </location>
</feature>
<dbReference type="Pfam" id="PF13440">
    <property type="entry name" value="Polysacc_synt_3"/>
    <property type="match status" value="1"/>
</dbReference>
<evidence type="ECO:0000256" key="6">
    <source>
        <dbReference type="ARBA" id="ARBA00023136"/>
    </source>
</evidence>
<evidence type="ECO:0000256" key="7">
    <source>
        <dbReference type="SAM" id="Phobius"/>
    </source>
</evidence>
<comment type="similarity">
    <text evidence="2">Belongs to the polysaccharide synthase family.</text>
</comment>
<keyword evidence="9" id="KW-1185">Reference proteome</keyword>
<sequence>MYLGKLGYVVKVLGFIKKLILNALADTNFVKSFTKLICGTAGAQVFTVVTLPFLTHMYSVESFGLQAVYVSITGILIVMASGRYELAILLPEKDEDAFSLVVMSIFLSVLVCFVAETIVIFFSNSINFALNVSGIVEWLYFMPFTIIAGLSYNVGCIWLNRMKAYNIMPMTGIINSVGNFCASYSYGYIYDAEAKGLLLNTIVGPLLGAGGIFWYCWKKGWLPRGISIDLIKKQAVRYKNFPQFLVVGHMINVFSLQLPVFLLQSLAGQQVVGYFAMVQKFMVIPSSLIGSAIGNVFMREASEEWRMSHICWGIYKKTCILLTGIGIIVFPIIFVAAPDVLPYFLGEKWRMSGEYIRYLCPMFFMSFIASPLSSMFAVAEKLKWDLIIQVVRCAMIYGGMMAVFSISQTGDGAVIGYGLAFFVFHFWNMLITMKWARGESYF</sequence>
<comment type="caution">
    <text evidence="8">The sequence shown here is derived from an EMBL/GenBank/DDBJ whole genome shotgun (WGS) entry which is preliminary data.</text>
</comment>
<dbReference type="GO" id="GO:0005886">
    <property type="term" value="C:plasma membrane"/>
    <property type="evidence" value="ECO:0007669"/>
    <property type="project" value="UniProtKB-SubCell"/>
</dbReference>
<feature type="transmembrane region" description="Helical" evidence="7">
    <location>
        <begin position="98"/>
        <end position="126"/>
    </location>
</feature>
<keyword evidence="5 7" id="KW-1133">Transmembrane helix</keyword>
<protein>
    <submittedName>
        <fullName evidence="8">Oligosaccharide flippase family protein</fullName>
    </submittedName>
</protein>
<feature type="transmembrane region" description="Helical" evidence="7">
    <location>
        <begin position="172"/>
        <end position="190"/>
    </location>
</feature>
<feature type="transmembrane region" description="Helical" evidence="7">
    <location>
        <begin position="196"/>
        <end position="217"/>
    </location>
</feature>
<dbReference type="AlphaFoldDB" id="A0A6I2UIS1"/>
<feature type="transmembrane region" description="Helical" evidence="7">
    <location>
        <begin position="386"/>
        <end position="406"/>
    </location>
</feature>
<proteinExistence type="inferred from homology"/>
<evidence type="ECO:0000256" key="1">
    <source>
        <dbReference type="ARBA" id="ARBA00004651"/>
    </source>
</evidence>
<evidence type="ECO:0000256" key="4">
    <source>
        <dbReference type="ARBA" id="ARBA00022692"/>
    </source>
</evidence>
<feature type="transmembrane region" description="Helical" evidence="7">
    <location>
        <begin position="36"/>
        <end position="55"/>
    </location>
</feature>
<feature type="transmembrane region" description="Helical" evidence="7">
    <location>
        <begin position="241"/>
        <end position="262"/>
    </location>
</feature>
<keyword evidence="4 7" id="KW-0812">Transmembrane</keyword>
<reference evidence="8 9" key="1">
    <citation type="submission" date="2019-08" db="EMBL/GenBank/DDBJ databases">
        <title>In-depth cultivation of the pig gut microbiome towards novel bacterial diversity and tailored functional studies.</title>
        <authorList>
            <person name="Wylensek D."/>
            <person name="Hitch T.C.A."/>
            <person name="Clavel T."/>
        </authorList>
    </citation>
    <scope>NUCLEOTIDE SEQUENCE [LARGE SCALE GENOMIC DNA]</scope>
    <source>
        <strain evidence="8 9">WCA-693-APC-5D-A</strain>
    </source>
</reference>
<evidence type="ECO:0000313" key="8">
    <source>
        <dbReference type="EMBL" id="MSU09625.1"/>
    </source>
</evidence>
<evidence type="ECO:0000256" key="5">
    <source>
        <dbReference type="ARBA" id="ARBA00022989"/>
    </source>
</evidence>
<evidence type="ECO:0000256" key="2">
    <source>
        <dbReference type="ARBA" id="ARBA00007430"/>
    </source>
</evidence>